<dbReference type="Proteomes" id="UP000288843">
    <property type="component" value="Unassembled WGS sequence"/>
</dbReference>
<comment type="caution">
    <text evidence="1">The sequence shown here is derived from an EMBL/GenBank/DDBJ whole genome shotgun (WGS) entry which is preliminary data.</text>
</comment>
<sequence>MFRLIRLDSHAFIYRGFTILRLQPRKPYRGQRYQITHDDHYLGIDFALEEACGTIDRIMNNNCFTFSLVRGGNGKHTITRWIA</sequence>
<proteinExistence type="predicted"/>
<gene>
    <name evidence="1" type="ORF">DN603_13890</name>
</gene>
<protein>
    <submittedName>
        <fullName evidence="1">DUF4761 domain-containing protein</fullName>
    </submittedName>
</protein>
<name>A0A443VMP3_RAOPL</name>
<dbReference type="EMBL" id="QKOX01000012">
    <property type="protein sequence ID" value="RWT22527.1"/>
    <property type="molecule type" value="Genomic_DNA"/>
</dbReference>
<organism evidence="1 2">
    <name type="scientific">Raoultella planticola</name>
    <name type="common">Klebsiella planticola</name>
    <dbReference type="NCBI Taxonomy" id="575"/>
    <lineage>
        <taxon>Bacteria</taxon>
        <taxon>Pseudomonadati</taxon>
        <taxon>Pseudomonadota</taxon>
        <taxon>Gammaproteobacteria</taxon>
        <taxon>Enterobacterales</taxon>
        <taxon>Enterobacteriaceae</taxon>
        <taxon>Klebsiella/Raoultella group</taxon>
        <taxon>Raoultella</taxon>
    </lineage>
</organism>
<accession>A0A443VMP3</accession>
<dbReference type="AlphaFoldDB" id="A0A443VMP3"/>
<evidence type="ECO:0000313" key="1">
    <source>
        <dbReference type="EMBL" id="RWT22527.1"/>
    </source>
</evidence>
<reference evidence="1 2" key="1">
    <citation type="submission" date="2018-06" db="EMBL/GenBank/DDBJ databases">
        <title>Carbapenemase-producing Enterobacteriaceae present in wastewater treatment plant effluent and nearby surface waters in the US.</title>
        <authorList>
            <person name="Mathys D.A."/>
            <person name="Mollenkopf D.F."/>
            <person name="Feicht S.M."/>
            <person name="Adams R.J."/>
            <person name="Albers A.L."/>
            <person name="Stuever D.M."/>
            <person name="Daniels J.B."/>
            <person name="Wittum T.E."/>
        </authorList>
    </citation>
    <scope>NUCLEOTIDE SEQUENCE [LARGE SCALE GENOMIC DNA]</scope>
    <source>
        <strain evidence="1 2">GEO_47_Down_B</strain>
    </source>
</reference>
<evidence type="ECO:0000313" key="2">
    <source>
        <dbReference type="Proteomes" id="UP000288843"/>
    </source>
</evidence>